<organism evidence="1 2">
    <name type="scientific">Kerstersia gyiorum</name>
    <dbReference type="NCBI Taxonomy" id="206506"/>
    <lineage>
        <taxon>Bacteria</taxon>
        <taxon>Pseudomonadati</taxon>
        <taxon>Pseudomonadota</taxon>
        <taxon>Betaproteobacteria</taxon>
        <taxon>Burkholderiales</taxon>
        <taxon>Alcaligenaceae</taxon>
        <taxon>Kerstersia</taxon>
    </lineage>
</organism>
<evidence type="ECO:0000313" key="2">
    <source>
        <dbReference type="Proteomes" id="UP000078084"/>
    </source>
</evidence>
<proteinExistence type="predicted"/>
<reference evidence="1 2" key="1">
    <citation type="submission" date="2015-04" db="EMBL/GenBank/DDBJ databases">
        <title>Genome sequence of Kerstersia gyiorum CG1.</title>
        <authorList>
            <person name="Greninger A.L."/>
            <person name="Kozyreva V."/>
            <person name="Chaturvedi V."/>
        </authorList>
    </citation>
    <scope>NUCLEOTIDE SEQUENCE [LARGE SCALE GENOMIC DNA]</scope>
    <source>
        <strain evidence="1 2">CG1</strain>
    </source>
</reference>
<gene>
    <name evidence="1" type="ORF">AAV32_09785</name>
</gene>
<dbReference type="EMBL" id="LBNE01000005">
    <property type="protein sequence ID" value="KKO71849.1"/>
    <property type="molecule type" value="Genomic_DNA"/>
</dbReference>
<dbReference type="AlphaFoldDB" id="A0A171KSI2"/>
<comment type="caution">
    <text evidence="1">The sequence shown here is derived from an EMBL/GenBank/DDBJ whole genome shotgun (WGS) entry which is preliminary data.</text>
</comment>
<dbReference type="Proteomes" id="UP000078084">
    <property type="component" value="Unassembled WGS sequence"/>
</dbReference>
<dbReference type="STRING" id="206506.AAV32_09785"/>
<sequence>MPAGLQTFHSDGSVKLDLITRLPKILGQITVPVGFVVATSGGGGLHFVQGLDMAGEVTVPEFSDGDPYWGVVPYVLDQTVVYNGTAYSAGINNTEFADPQITVSGTTLSWRYNWAYGELALSTGTAFFGGCNIFYGVA</sequence>
<name>A0A171KSI2_9BURK</name>
<accession>A0A171KSI2</accession>
<protein>
    <submittedName>
        <fullName evidence="1">Uncharacterized protein</fullName>
    </submittedName>
</protein>
<evidence type="ECO:0000313" key="1">
    <source>
        <dbReference type="EMBL" id="KKO71849.1"/>
    </source>
</evidence>
<dbReference type="RefSeq" id="WP_068370945.1">
    <property type="nucleotide sequence ID" value="NZ_LBNE01000005.1"/>
</dbReference>
<keyword evidence="2" id="KW-1185">Reference proteome</keyword>